<gene>
    <name evidence="9" type="ORF">KAF25_005488</name>
</gene>
<dbReference type="PANTHER" id="PTHR12965:SF0">
    <property type="entry name" value="VACUOLAR PROTEIN SORTING-ASSOCIATED PROTEIN 54"/>
    <property type="match status" value="1"/>
</dbReference>
<proteinExistence type="inferred from homology"/>
<evidence type="ECO:0000256" key="2">
    <source>
        <dbReference type="ARBA" id="ARBA00009150"/>
    </source>
</evidence>
<organism evidence="9 10">
    <name type="scientific">Fusarium avenaceum</name>
    <dbReference type="NCBI Taxonomy" id="40199"/>
    <lineage>
        <taxon>Eukaryota</taxon>
        <taxon>Fungi</taxon>
        <taxon>Dikarya</taxon>
        <taxon>Ascomycota</taxon>
        <taxon>Pezizomycotina</taxon>
        <taxon>Sordariomycetes</taxon>
        <taxon>Hypocreomycetidae</taxon>
        <taxon>Hypocreales</taxon>
        <taxon>Nectriaceae</taxon>
        <taxon>Fusarium</taxon>
        <taxon>Fusarium tricinctum species complex</taxon>
    </lineage>
</organism>
<keyword evidence="5" id="KW-0333">Golgi apparatus</keyword>
<dbReference type="Pfam" id="PF07928">
    <property type="entry name" value="Vps54"/>
    <property type="match status" value="1"/>
</dbReference>
<evidence type="ECO:0000256" key="5">
    <source>
        <dbReference type="ARBA" id="ARBA00023034"/>
    </source>
</evidence>
<evidence type="ECO:0000256" key="4">
    <source>
        <dbReference type="ARBA" id="ARBA00022927"/>
    </source>
</evidence>
<evidence type="ECO:0000313" key="9">
    <source>
        <dbReference type="EMBL" id="KAG5661366.1"/>
    </source>
</evidence>
<dbReference type="AlphaFoldDB" id="A0A9P7KWG0"/>
<dbReference type="EMBL" id="JAGPUO010000007">
    <property type="protein sequence ID" value="KAG5661366.1"/>
    <property type="molecule type" value="Genomic_DNA"/>
</dbReference>
<feature type="coiled-coil region" evidence="7">
    <location>
        <begin position="158"/>
        <end position="226"/>
    </location>
</feature>
<dbReference type="Gene3D" id="6.10.250.860">
    <property type="match status" value="1"/>
</dbReference>
<feature type="domain" description="Vacuolar protein sorting-associated protein 54 C-terminal" evidence="8">
    <location>
        <begin position="632"/>
        <end position="764"/>
    </location>
</feature>
<sequence length="892" mass="98913">ISSLLQPPIIQTGLQPHTYELASRFHKTPTSPDIHPVTLTNIQHVDFSEFKPHVLQLGPLYEQLGRLKESEDEARPGHAPDRFDMAALSIVPDIYFDDDSTSRTRGLSMLLASATSKPLATNATLQEKLSWYMDTVEVHLVNSIFMNSAAFFSTLGSLKELHLEAAEFVEKVAELRKDLASLDKDVLKHVVDGVARCKLLVDDGDVEKALEEIDAVELLMAGERAETSEEEIAHLQLRDIRGAAALQGMINELRLLRSRIGKVFEHRVHALLIGDLRRHVQSISTEKVLLRWEATLLRAKGGSAQKPSALPTYMSQTSELRTALLSKITGLHQSVSMSTAIEAYRELVLREIRSLVRKPLRSSTDDAESVTSVSTASINSRTSHDKSFILARNLRALDAEDAEKMFTTIFITVAETLRRLKTQSSILLDIACVIGDPTTEDAAKSPRIRSPLSSPTPTDNFSMFEIQEEMHAALDLPRLLDQAVDASHEKINKILRVRAEQTVGLPLAYFIRYYTLNLFFTNECEAISGRPGSSLKSVINGHIEDFIKAHSDSENQTLAQGMGADTWQDKDFTAQDNETLKQILECSISDPPAWTKTSQIWTPLPQEGSKNLQDADDSAAKDRVRGAVIDKETFLLPYSAILCQEGISHFLQLMSGIPTMTSTIATSLVSYLHLFDSRCRQLILGAGAIPSAGLKNITTTHLALTSQALSFILAIIPHIRQFVKRHAPVGPISANIMGEFDKVTHSFQEHQDGIYQKLVEIMSLRASLLSRKARETDWNKESPGDVRQYMANLARDTSKLYKALSKRLPNGAVQLVMLPVFASYKDYLGTAFKEADPKTETGRDCMLSDVTHLVDKLSKVEGFGDLGAYFVEIIKSKEVQEDSTAEPSEGAI</sequence>
<dbReference type="InterPro" id="IPR039745">
    <property type="entry name" value="Vps54"/>
</dbReference>
<name>A0A9P7KWG0_9HYPO</name>
<dbReference type="GO" id="GO:0006896">
    <property type="term" value="P:Golgi to vacuole transport"/>
    <property type="evidence" value="ECO:0007669"/>
    <property type="project" value="TreeGrafter"/>
</dbReference>
<evidence type="ECO:0000259" key="8">
    <source>
        <dbReference type="Pfam" id="PF07928"/>
    </source>
</evidence>
<comment type="similarity">
    <text evidence="2">Belongs to the VPS54 family.</text>
</comment>
<dbReference type="GO" id="GO:0019905">
    <property type="term" value="F:syntaxin binding"/>
    <property type="evidence" value="ECO:0007669"/>
    <property type="project" value="TreeGrafter"/>
</dbReference>
<dbReference type="GO" id="GO:0000938">
    <property type="term" value="C:GARP complex"/>
    <property type="evidence" value="ECO:0007669"/>
    <property type="project" value="InterPro"/>
</dbReference>
<evidence type="ECO:0000256" key="3">
    <source>
        <dbReference type="ARBA" id="ARBA00022448"/>
    </source>
</evidence>
<comment type="caution">
    <text evidence="9">The sequence shown here is derived from an EMBL/GenBank/DDBJ whole genome shotgun (WGS) entry which is preliminary data.</text>
</comment>
<evidence type="ECO:0000256" key="1">
    <source>
        <dbReference type="ARBA" id="ARBA00004601"/>
    </source>
</evidence>
<keyword evidence="6 7" id="KW-0175">Coiled coil</keyword>
<keyword evidence="3" id="KW-0813">Transport</keyword>
<comment type="subcellular location">
    <subcellularLocation>
        <location evidence="1">Golgi apparatus</location>
        <location evidence="1">trans-Golgi network</location>
    </subcellularLocation>
</comment>
<feature type="non-terminal residue" evidence="9">
    <location>
        <position position="892"/>
    </location>
</feature>
<dbReference type="InterPro" id="IPR012501">
    <property type="entry name" value="Vps54_C"/>
</dbReference>
<accession>A0A9P7KWG0</accession>
<dbReference type="GO" id="GO:0005829">
    <property type="term" value="C:cytosol"/>
    <property type="evidence" value="ECO:0007669"/>
    <property type="project" value="GOC"/>
</dbReference>
<evidence type="ECO:0000256" key="6">
    <source>
        <dbReference type="ARBA" id="ARBA00023054"/>
    </source>
</evidence>
<dbReference type="PANTHER" id="PTHR12965">
    <property type="entry name" value="VACUOLAR PROTEIN SORTING 54"/>
    <property type="match status" value="1"/>
</dbReference>
<keyword evidence="4" id="KW-0653">Protein transport</keyword>
<evidence type="ECO:0000313" key="10">
    <source>
        <dbReference type="Proteomes" id="UP000782241"/>
    </source>
</evidence>
<reference evidence="9" key="1">
    <citation type="submission" date="2021-04" db="EMBL/GenBank/DDBJ databases">
        <title>Draft genome of Fusarium avenaceum strain F156N33, isolated from an atmospheric sample in Virginia.</title>
        <authorList>
            <person name="Yang S."/>
            <person name="Vinatzer B.A."/>
            <person name="Coleman J."/>
        </authorList>
    </citation>
    <scope>NUCLEOTIDE SEQUENCE</scope>
    <source>
        <strain evidence="9">F156N33</strain>
    </source>
</reference>
<keyword evidence="10" id="KW-1185">Reference proteome</keyword>
<dbReference type="GO" id="GO:0015031">
    <property type="term" value="P:protein transport"/>
    <property type="evidence" value="ECO:0007669"/>
    <property type="project" value="UniProtKB-KW"/>
</dbReference>
<protein>
    <recommendedName>
        <fullName evidence="8">Vacuolar protein sorting-associated protein 54 C-terminal domain-containing protein</fullName>
    </recommendedName>
</protein>
<evidence type="ECO:0000256" key="7">
    <source>
        <dbReference type="SAM" id="Coils"/>
    </source>
</evidence>
<dbReference type="GO" id="GO:0042147">
    <property type="term" value="P:retrograde transport, endosome to Golgi"/>
    <property type="evidence" value="ECO:0007669"/>
    <property type="project" value="InterPro"/>
</dbReference>
<dbReference type="Proteomes" id="UP000782241">
    <property type="component" value="Unassembled WGS sequence"/>
</dbReference>